<reference evidence="1 2" key="1">
    <citation type="journal article" date="2016" name="Mol. Biol. Evol.">
        <title>Comparative Genomics of Early-Diverging Mushroom-Forming Fungi Provides Insights into the Origins of Lignocellulose Decay Capabilities.</title>
        <authorList>
            <person name="Nagy L.G."/>
            <person name="Riley R."/>
            <person name="Tritt A."/>
            <person name="Adam C."/>
            <person name="Daum C."/>
            <person name="Floudas D."/>
            <person name="Sun H."/>
            <person name="Yadav J.S."/>
            <person name="Pangilinan J."/>
            <person name="Larsson K.H."/>
            <person name="Matsuura K."/>
            <person name="Barry K."/>
            <person name="Labutti K."/>
            <person name="Kuo R."/>
            <person name="Ohm R.A."/>
            <person name="Bhattacharya S.S."/>
            <person name="Shirouzu T."/>
            <person name="Yoshinaga Y."/>
            <person name="Martin F.M."/>
            <person name="Grigoriev I.V."/>
            <person name="Hibbett D.S."/>
        </authorList>
    </citation>
    <scope>NUCLEOTIDE SEQUENCE [LARGE SCALE GENOMIC DNA]</scope>
    <source>
        <strain evidence="1 2">93-53</strain>
    </source>
</reference>
<dbReference type="AlphaFoldDB" id="A0A165FM31"/>
<sequence>MCVGFWSLEHPRYALILCSNRDEYLSRPTVSARFHSFGNINDDASGDGLVLSGRDMLAGGTWAGLSRSGRVAIITNITEPPSQYDSSRGDLTSSFLLPKKPTMTLREEIHELTSRNTKFAGFNLLLLSPRAESDPRANKLSLDAAIATNCGGGGRIIARELTYEERRCGGISNGVDHHGANEWPKVKHGVQALQDILSSDFDESKLVEQLVCPQNALIFGGSRESWKSDVAPIDRSTLRNTIEVDPLLIPIKSSSSDINDCYGTRLSTIILIRRDGGVLFIERDIWVLKEGGTVAKADPRTQREFRFNTQIDSEGQQVI</sequence>
<protein>
    <submittedName>
        <fullName evidence="1">DUF833-domain-containing protein</fullName>
    </submittedName>
</protein>
<evidence type="ECO:0000313" key="1">
    <source>
        <dbReference type="EMBL" id="KZT09177.1"/>
    </source>
</evidence>
<dbReference type="GeneID" id="63821077"/>
<dbReference type="GO" id="GO:0005794">
    <property type="term" value="C:Golgi apparatus"/>
    <property type="evidence" value="ECO:0007669"/>
    <property type="project" value="TreeGrafter"/>
</dbReference>
<dbReference type="OrthoDB" id="191601at2759"/>
<dbReference type="PANTHER" id="PTHR17985">
    <property type="entry name" value="SER/THR-RICH PROTEIN T10 IN DGCR REGION"/>
    <property type="match status" value="1"/>
</dbReference>
<dbReference type="InParanoid" id="A0A165FM31"/>
<dbReference type="PANTHER" id="PTHR17985:SF8">
    <property type="entry name" value="TRANSPORT AND GOLGI ORGANIZATION PROTEIN 2 HOMOLOG"/>
    <property type="match status" value="1"/>
</dbReference>
<dbReference type="EMBL" id="KV427612">
    <property type="protein sequence ID" value="KZT09177.1"/>
    <property type="molecule type" value="Genomic_DNA"/>
</dbReference>
<dbReference type="GO" id="GO:0007030">
    <property type="term" value="P:Golgi organization"/>
    <property type="evidence" value="ECO:0007669"/>
    <property type="project" value="TreeGrafter"/>
</dbReference>
<gene>
    <name evidence="1" type="ORF">LAESUDRAFT_647320</name>
</gene>
<organism evidence="1 2">
    <name type="scientific">Laetiporus sulphureus 93-53</name>
    <dbReference type="NCBI Taxonomy" id="1314785"/>
    <lineage>
        <taxon>Eukaryota</taxon>
        <taxon>Fungi</taxon>
        <taxon>Dikarya</taxon>
        <taxon>Basidiomycota</taxon>
        <taxon>Agaricomycotina</taxon>
        <taxon>Agaricomycetes</taxon>
        <taxon>Polyporales</taxon>
        <taxon>Laetiporus</taxon>
    </lineage>
</organism>
<name>A0A165FM31_9APHY</name>
<keyword evidence="2" id="KW-1185">Reference proteome</keyword>
<dbReference type="Proteomes" id="UP000076871">
    <property type="component" value="Unassembled WGS sequence"/>
</dbReference>
<accession>A0A165FM31</accession>
<dbReference type="Pfam" id="PF05742">
    <property type="entry name" value="TANGO2"/>
    <property type="match status" value="1"/>
</dbReference>
<dbReference type="GO" id="GO:0009306">
    <property type="term" value="P:protein secretion"/>
    <property type="evidence" value="ECO:0007669"/>
    <property type="project" value="TreeGrafter"/>
</dbReference>
<dbReference type="InterPro" id="IPR008551">
    <property type="entry name" value="TANGO2"/>
</dbReference>
<proteinExistence type="predicted"/>
<evidence type="ECO:0000313" key="2">
    <source>
        <dbReference type="Proteomes" id="UP000076871"/>
    </source>
</evidence>
<dbReference type="RefSeq" id="XP_040766917.1">
    <property type="nucleotide sequence ID" value="XM_040904047.1"/>
</dbReference>